<feature type="non-terminal residue" evidence="5">
    <location>
        <position position="589"/>
    </location>
</feature>
<dbReference type="Gene3D" id="1.10.10.440">
    <property type="entry name" value="FF domain"/>
    <property type="match status" value="5"/>
</dbReference>
<dbReference type="InterPro" id="IPR057565">
    <property type="entry name" value="WW_TCRG1_3rd"/>
</dbReference>
<keyword evidence="1" id="KW-0677">Repeat</keyword>
<evidence type="ECO:0008006" key="7">
    <source>
        <dbReference type="Google" id="ProtNLM"/>
    </source>
</evidence>
<evidence type="ECO:0000259" key="4">
    <source>
        <dbReference type="PROSITE" id="PS51676"/>
    </source>
</evidence>
<dbReference type="SUPFAM" id="SSF51045">
    <property type="entry name" value="WW domain"/>
    <property type="match status" value="1"/>
</dbReference>
<dbReference type="OrthoDB" id="63972at2759"/>
<dbReference type="InterPro" id="IPR036517">
    <property type="entry name" value="FF_domain_sf"/>
</dbReference>
<dbReference type="Pfam" id="PF01846">
    <property type="entry name" value="FF"/>
    <property type="match status" value="4"/>
</dbReference>
<dbReference type="InterPro" id="IPR045148">
    <property type="entry name" value="TCRG1-like"/>
</dbReference>
<dbReference type="Proteomes" id="UP000678393">
    <property type="component" value="Unassembled WGS sequence"/>
</dbReference>
<dbReference type="InterPro" id="IPR036020">
    <property type="entry name" value="WW_dom_sf"/>
</dbReference>
<evidence type="ECO:0000256" key="1">
    <source>
        <dbReference type="ARBA" id="ARBA00022737"/>
    </source>
</evidence>
<dbReference type="EMBL" id="CAJHNH020008334">
    <property type="protein sequence ID" value="CAG5135466.1"/>
    <property type="molecule type" value="Genomic_DNA"/>
</dbReference>
<reference evidence="5" key="1">
    <citation type="submission" date="2021-04" db="EMBL/GenBank/DDBJ databases">
        <authorList>
            <consortium name="Molecular Ecology Group"/>
        </authorList>
    </citation>
    <scope>NUCLEOTIDE SEQUENCE</scope>
</reference>
<dbReference type="GO" id="GO:0070063">
    <property type="term" value="F:RNA polymerase binding"/>
    <property type="evidence" value="ECO:0007669"/>
    <property type="project" value="InterPro"/>
</dbReference>
<dbReference type="GO" id="GO:0003712">
    <property type="term" value="F:transcription coregulator activity"/>
    <property type="evidence" value="ECO:0007669"/>
    <property type="project" value="TreeGrafter"/>
</dbReference>
<evidence type="ECO:0000313" key="5">
    <source>
        <dbReference type="EMBL" id="CAG5135466.1"/>
    </source>
</evidence>
<dbReference type="SMART" id="SM00441">
    <property type="entry name" value="FF"/>
    <property type="match status" value="6"/>
</dbReference>
<keyword evidence="6" id="KW-1185">Reference proteome</keyword>
<dbReference type="SUPFAM" id="SSF81698">
    <property type="entry name" value="FF domain"/>
    <property type="match status" value="5"/>
</dbReference>
<dbReference type="AlphaFoldDB" id="A0A8S4A927"/>
<dbReference type="InterPro" id="IPR001202">
    <property type="entry name" value="WW_dom"/>
</dbReference>
<dbReference type="Gene3D" id="2.20.70.10">
    <property type="match status" value="1"/>
</dbReference>
<feature type="compositionally biased region" description="Basic and acidic residues" evidence="2">
    <location>
        <begin position="390"/>
        <end position="401"/>
    </location>
</feature>
<gene>
    <name evidence="5" type="ORF">CUNI_LOCUS21024</name>
</gene>
<accession>A0A8S4A927</accession>
<evidence type="ECO:0000259" key="3">
    <source>
        <dbReference type="PROSITE" id="PS50020"/>
    </source>
</evidence>
<dbReference type="GO" id="GO:0005634">
    <property type="term" value="C:nucleus"/>
    <property type="evidence" value="ECO:0007669"/>
    <property type="project" value="TreeGrafter"/>
</dbReference>
<dbReference type="CDD" id="cd00201">
    <property type="entry name" value="WW"/>
    <property type="match status" value="1"/>
</dbReference>
<protein>
    <recommendedName>
        <fullName evidence="7">Transcription elongation regulator 1</fullName>
    </recommendedName>
</protein>
<proteinExistence type="predicted"/>
<feature type="domain" description="FF" evidence="4">
    <location>
        <begin position="513"/>
        <end position="579"/>
    </location>
</feature>
<evidence type="ECO:0000256" key="2">
    <source>
        <dbReference type="SAM" id="MobiDB-lite"/>
    </source>
</evidence>
<dbReference type="FunFam" id="2.20.70.10:FF:000049">
    <property type="entry name" value="Transcription elongation regulator 1-like"/>
    <property type="match status" value="1"/>
</dbReference>
<dbReference type="PROSITE" id="PS50020">
    <property type="entry name" value="WW_DOMAIN_2"/>
    <property type="match status" value="1"/>
</dbReference>
<feature type="compositionally biased region" description="Basic and acidic residues" evidence="2">
    <location>
        <begin position="371"/>
        <end position="383"/>
    </location>
</feature>
<comment type="caution">
    <text evidence="5">The sequence shown here is derived from an EMBL/GenBank/DDBJ whole genome shotgun (WGS) entry which is preliminary data.</text>
</comment>
<feature type="region of interest" description="Disordered" evidence="2">
    <location>
        <begin position="108"/>
        <end position="141"/>
    </location>
</feature>
<dbReference type="PROSITE" id="PS51676">
    <property type="entry name" value="FF"/>
    <property type="match status" value="3"/>
</dbReference>
<evidence type="ECO:0000313" key="6">
    <source>
        <dbReference type="Proteomes" id="UP000678393"/>
    </source>
</evidence>
<dbReference type="PANTHER" id="PTHR15377:SF3">
    <property type="entry name" value="WW DOMAIN-CONTAINING PROTEIN"/>
    <property type="match status" value="1"/>
</dbReference>
<feature type="domain" description="FF" evidence="4">
    <location>
        <begin position="244"/>
        <end position="299"/>
    </location>
</feature>
<feature type="domain" description="WW" evidence="3">
    <location>
        <begin position="72"/>
        <end position="99"/>
    </location>
</feature>
<dbReference type="InterPro" id="IPR002713">
    <property type="entry name" value="FF_domain"/>
</dbReference>
<dbReference type="FunFam" id="1.10.10.440:FF:000001">
    <property type="entry name" value="Transcription elongation regulator 1 like"/>
    <property type="match status" value="1"/>
</dbReference>
<dbReference type="PANTHER" id="PTHR15377">
    <property type="entry name" value="TRANSCRIPTION ELONGATION REGULATOR 1"/>
    <property type="match status" value="1"/>
</dbReference>
<dbReference type="Pfam" id="PF23517">
    <property type="entry name" value="WW_TCERG1"/>
    <property type="match status" value="1"/>
</dbReference>
<feature type="domain" description="FF" evidence="4">
    <location>
        <begin position="179"/>
        <end position="232"/>
    </location>
</feature>
<organism evidence="5 6">
    <name type="scientific">Candidula unifasciata</name>
    <dbReference type="NCBI Taxonomy" id="100452"/>
    <lineage>
        <taxon>Eukaryota</taxon>
        <taxon>Metazoa</taxon>
        <taxon>Spiralia</taxon>
        <taxon>Lophotrochozoa</taxon>
        <taxon>Mollusca</taxon>
        <taxon>Gastropoda</taxon>
        <taxon>Heterobranchia</taxon>
        <taxon>Euthyneura</taxon>
        <taxon>Panpulmonata</taxon>
        <taxon>Eupulmonata</taxon>
        <taxon>Stylommatophora</taxon>
        <taxon>Helicina</taxon>
        <taxon>Helicoidea</taxon>
        <taxon>Geomitridae</taxon>
        <taxon>Candidula</taxon>
    </lineage>
</organism>
<sequence length="589" mass="69389">LQPSPSEAKEWVEYISPEGQLYNYNIYTHRLAPNNRQRVLVNLEVAVEVKKPEQKPAKARPVSSTPIAGTVWCVVRTSEGKCFFYNPTKRQSVWKMPEELKNRPDVEKLLSAKPDVTTEKKKEKDVHEGPPPKKMKSDDEVKEVKQANTKEVAQTIVFGKEAAIAAEIQAAQHRSVVSIEVRIKQFKELLAEKDVSAHSTWKKELHKIVFDKRYLLLTSRERKQVFEEYLKEKAEEERHEKSRKLKEKADLFRQLLEESDLNVKSSFHHFAVRHSMDNRFRSIDKMQDREAMFLEYIQELVKREKQENALIKEKVRNDFMNMLSEIPEISRRTPWRDVKYKVISDPRYEAAVTDFRRKNWFEEYVKSKTDLTSNETKKNEEHSKRSHSSSVREKEEREGRRESALEDFKKFLDEKVTDTEDSFTDFKSKFETNARGTADLSLAEKLKVYSSHIDGIYKKNREILWSILDGIDLSLTTVWDTVKAQVEADPRFVSYTDNEKKRDRDYAMFMHKKFLKAKKEFRELLMETKNITHEAKAMLEKGSITMKTIEAFLQKDQRYTTLDCVSEQREQMIRAYINELSEKTQPSLT</sequence>
<feature type="region of interest" description="Disordered" evidence="2">
    <location>
        <begin position="371"/>
        <end position="401"/>
    </location>
</feature>
<name>A0A8S4A927_9EUPU</name>